<dbReference type="InterPro" id="IPR036097">
    <property type="entry name" value="HisK_dim/P_sf"/>
</dbReference>
<keyword evidence="4" id="KW-0808">Transferase</keyword>
<dbReference type="InterPro" id="IPR005467">
    <property type="entry name" value="His_kinase_dom"/>
</dbReference>
<gene>
    <name evidence="9" type="ORF">JI746_13960</name>
</gene>
<dbReference type="PANTHER" id="PTHR43711:SF1">
    <property type="entry name" value="HISTIDINE KINASE 1"/>
    <property type="match status" value="1"/>
</dbReference>
<feature type="transmembrane region" description="Helical" evidence="7">
    <location>
        <begin position="57"/>
        <end position="74"/>
    </location>
</feature>
<evidence type="ECO:0000256" key="1">
    <source>
        <dbReference type="ARBA" id="ARBA00000085"/>
    </source>
</evidence>
<reference evidence="9 10" key="1">
    <citation type="journal article" date="2017" name="Int. J. Syst. Evol. Microbiol.">
        <title>Ramlibacter alkalitolerans sp. nov., alkali-tolerant bacterium isolated from soil of ginseng.</title>
        <authorList>
            <person name="Lee D.H."/>
            <person name="Cha C.J."/>
        </authorList>
    </citation>
    <scope>NUCLEOTIDE SEQUENCE [LARGE SCALE GENOMIC DNA]</scope>
    <source>
        <strain evidence="9 10">KACC 19305</strain>
    </source>
</reference>
<evidence type="ECO:0000259" key="8">
    <source>
        <dbReference type="PROSITE" id="PS50109"/>
    </source>
</evidence>
<evidence type="ECO:0000256" key="4">
    <source>
        <dbReference type="ARBA" id="ARBA00022679"/>
    </source>
</evidence>
<keyword evidence="7" id="KW-0472">Membrane</keyword>
<sequence length="477" mass="53783">MKPESLPAPATSAEREWVEGELVRSLMRTQRSTQWLALLLVAMVVGILSDDNEPERLIAWVVVWVAVAAWRLWVIQEYRTQVMGQPTQAHLAFFRRRLWVWPVSALVWGLTTELYFDRSPLGDQYICWLIMAGLAMFSINSLSARLGVMRAYLDILAGTSLAVMAWRMVVELQLQGPVYHWWVALLLVIFWQVLRIAGERLHETLRRNFELQYRNMQLIESLTRQTQAALDAVEIKNRFLASAAHDIRQPVHALGLYADWLRGEPELVNELAPKIVAATKAVNHLFDSLFDLARLDSGKVRLNVEAVDLAKLLRSLELQYRPLCQAKGLALRMHVCPGTVRSDPILLQRVVGNLISNAVKYTQKGGVLVASRCTPAGMRIEIWDTGAGIAPAHQREIFREFYKVPGHSGTEEGFGLGLYIVARLTHILGHPLTLRSRVGRGTVFRLQLQPTDAHEASERASAAMAQLYPEHEEATGP</sequence>
<organism evidence="9 10">
    <name type="scientific">Ramlibacter alkalitolerans</name>
    <dbReference type="NCBI Taxonomy" id="2039631"/>
    <lineage>
        <taxon>Bacteria</taxon>
        <taxon>Pseudomonadati</taxon>
        <taxon>Pseudomonadota</taxon>
        <taxon>Betaproteobacteria</taxon>
        <taxon>Burkholderiales</taxon>
        <taxon>Comamonadaceae</taxon>
        <taxon>Ramlibacter</taxon>
    </lineage>
</organism>
<protein>
    <recommendedName>
        <fullName evidence="2">histidine kinase</fullName>
        <ecNumber evidence="2">2.7.13.3</ecNumber>
    </recommendedName>
</protein>
<dbReference type="PRINTS" id="PR00344">
    <property type="entry name" value="BCTRLSENSOR"/>
</dbReference>
<dbReference type="Pfam" id="PF00512">
    <property type="entry name" value="HisKA"/>
    <property type="match status" value="1"/>
</dbReference>
<dbReference type="SMART" id="SM00388">
    <property type="entry name" value="HisKA"/>
    <property type="match status" value="1"/>
</dbReference>
<dbReference type="Proteomes" id="UP000622707">
    <property type="component" value="Unassembled WGS sequence"/>
</dbReference>
<keyword evidence="3" id="KW-0597">Phosphoprotein</keyword>
<dbReference type="Pfam" id="PF02518">
    <property type="entry name" value="HATPase_c"/>
    <property type="match status" value="1"/>
</dbReference>
<dbReference type="PROSITE" id="PS50109">
    <property type="entry name" value="HIS_KIN"/>
    <property type="match status" value="1"/>
</dbReference>
<keyword evidence="7" id="KW-1133">Transmembrane helix</keyword>
<feature type="transmembrane region" description="Helical" evidence="7">
    <location>
        <begin position="98"/>
        <end position="116"/>
    </location>
</feature>
<dbReference type="InterPro" id="IPR004358">
    <property type="entry name" value="Sig_transdc_His_kin-like_C"/>
</dbReference>
<evidence type="ECO:0000256" key="6">
    <source>
        <dbReference type="ARBA" id="ARBA00023012"/>
    </source>
</evidence>
<feature type="domain" description="Histidine kinase" evidence="8">
    <location>
        <begin position="242"/>
        <end position="452"/>
    </location>
</feature>
<dbReference type="InterPro" id="IPR036890">
    <property type="entry name" value="HATPase_C_sf"/>
</dbReference>
<comment type="catalytic activity">
    <reaction evidence="1">
        <text>ATP + protein L-histidine = ADP + protein N-phospho-L-histidine.</text>
        <dbReference type="EC" id="2.7.13.3"/>
    </reaction>
</comment>
<dbReference type="Gene3D" id="3.30.565.10">
    <property type="entry name" value="Histidine kinase-like ATPase, C-terminal domain"/>
    <property type="match status" value="1"/>
</dbReference>
<dbReference type="SUPFAM" id="SSF47384">
    <property type="entry name" value="Homodimeric domain of signal transducing histidine kinase"/>
    <property type="match status" value="1"/>
</dbReference>
<feature type="transmembrane region" description="Helical" evidence="7">
    <location>
        <begin position="122"/>
        <end position="139"/>
    </location>
</feature>
<dbReference type="PANTHER" id="PTHR43711">
    <property type="entry name" value="TWO-COMPONENT HISTIDINE KINASE"/>
    <property type="match status" value="1"/>
</dbReference>
<keyword evidence="6" id="KW-0902">Two-component regulatory system</keyword>
<evidence type="ECO:0000256" key="3">
    <source>
        <dbReference type="ARBA" id="ARBA00022553"/>
    </source>
</evidence>
<keyword evidence="5 9" id="KW-0418">Kinase</keyword>
<keyword evidence="7" id="KW-0812">Transmembrane</keyword>
<dbReference type="InterPro" id="IPR003661">
    <property type="entry name" value="HisK_dim/P_dom"/>
</dbReference>
<dbReference type="EC" id="2.7.13.3" evidence="2"/>
<comment type="caution">
    <text evidence="9">The sequence shown here is derived from an EMBL/GenBank/DDBJ whole genome shotgun (WGS) entry which is preliminary data.</text>
</comment>
<keyword evidence="10" id="KW-1185">Reference proteome</keyword>
<evidence type="ECO:0000256" key="2">
    <source>
        <dbReference type="ARBA" id="ARBA00012438"/>
    </source>
</evidence>
<proteinExistence type="predicted"/>
<dbReference type="InterPro" id="IPR003594">
    <property type="entry name" value="HATPase_dom"/>
</dbReference>
<feature type="transmembrane region" description="Helical" evidence="7">
    <location>
        <begin position="181"/>
        <end position="198"/>
    </location>
</feature>
<dbReference type="Gene3D" id="1.10.287.130">
    <property type="match status" value="1"/>
</dbReference>
<feature type="transmembrane region" description="Helical" evidence="7">
    <location>
        <begin position="34"/>
        <end position="51"/>
    </location>
</feature>
<dbReference type="EMBL" id="JAEQND010000007">
    <property type="protein sequence ID" value="MBL0426215.1"/>
    <property type="molecule type" value="Genomic_DNA"/>
</dbReference>
<evidence type="ECO:0000256" key="7">
    <source>
        <dbReference type="SAM" id="Phobius"/>
    </source>
</evidence>
<dbReference type="GO" id="GO:0016301">
    <property type="term" value="F:kinase activity"/>
    <property type="evidence" value="ECO:0007669"/>
    <property type="project" value="UniProtKB-KW"/>
</dbReference>
<accession>A0ABS1JPM5</accession>
<evidence type="ECO:0000256" key="5">
    <source>
        <dbReference type="ARBA" id="ARBA00022777"/>
    </source>
</evidence>
<feature type="transmembrane region" description="Helical" evidence="7">
    <location>
        <begin position="151"/>
        <end position="169"/>
    </location>
</feature>
<dbReference type="CDD" id="cd00082">
    <property type="entry name" value="HisKA"/>
    <property type="match status" value="1"/>
</dbReference>
<dbReference type="SMART" id="SM00387">
    <property type="entry name" value="HATPase_c"/>
    <property type="match status" value="1"/>
</dbReference>
<evidence type="ECO:0000313" key="10">
    <source>
        <dbReference type="Proteomes" id="UP000622707"/>
    </source>
</evidence>
<dbReference type="SUPFAM" id="SSF55874">
    <property type="entry name" value="ATPase domain of HSP90 chaperone/DNA topoisomerase II/histidine kinase"/>
    <property type="match status" value="1"/>
</dbReference>
<name>A0ABS1JPM5_9BURK</name>
<dbReference type="RefSeq" id="WP_201690256.1">
    <property type="nucleotide sequence ID" value="NZ_JAEQND010000007.1"/>
</dbReference>
<evidence type="ECO:0000313" key="9">
    <source>
        <dbReference type="EMBL" id="MBL0426215.1"/>
    </source>
</evidence>
<dbReference type="InterPro" id="IPR050736">
    <property type="entry name" value="Sensor_HK_Regulatory"/>
</dbReference>